<evidence type="ECO:0000259" key="2">
    <source>
        <dbReference type="Pfam" id="PF03972"/>
    </source>
</evidence>
<comment type="similarity">
    <text evidence="1">Belongs to the PrpD family.</text>
</comment>
<dbReference type="PANTHER" id="PTHR16943:SF8">
    <property type="entry name" value="2-METHYLCITRATE DEHYDRATASE"/>
    <property type="match status" value="1"/>
</dbReference>
<evidence type="ECO:0000259" key="3">
    <source>
        <dbReference type="Pfam" id="PF19305"/>
    </source>
</evidence>
<organism evidence="4 5">
    <name type="scientific">Candidatus Magnetoglobus multicellularis str. Araruama</name>
    <dbReference type="NCBI Taxonomy" id="890399"/>
    <lineage>
        <taxon>Bacteria</taxon>
        <taxon>Pseudomonadati</taxon>
        <taxon>Thermodesulfobacteriota</taxon>
        <taxon>Desulfobacteria</taxon>
        <taxon>Desulfobacterales</taxon>
        <taxon>Desulfobacteraceae</taxon>
        <taxon>Candidatus Magnetoglobus</taxon>
    </lineage>
</organism>
<dbReference type="GO" id="GO:0016829">
    <property type="term" value="F:lyase activity"/>
    <property type="evidence" value="ECO:0007669"/>
    <property type="project" value="InterPro"/>
</dbReference>
<dbReference type="InterPro" id="IPR036148">
    <property type="entry name" value="MmgE/PrpD_sf"/>
</dbReference>
<dbReference type="SUPFAM" id="SSF103378">
    <property type="entry name" value="2-methylcitrate dehydratase PrpD"/>
    <property type="match status" value="1"/>
</dbReference>
<dbReference type="Pfam" id="PF03972">
    <property type="entry name" value="MmgE_PrpD_N"/>
    <property type="match status" value="1"/>
</dbReference>
<dbReference type="InterPro" id="IPR045336">
    <property type="entry name" value="MmgE_PrpD_N"/>
</dbReference>
<dbReference type="AlphaFoldDB" id="A0A1V1PDC2"/>
<proteinExistence type="inferred from homology"/>
<protein>
    <submittedName>
        <fullName evidence="4">MmgE/PrpD family protein</fullName>
    </submittedName>
</protein>
<sequence>MKKPIHKNEFFKKFDFDGGKAVIDQLYQFCMKLKWDDIPENVQHRIKNLFLDLIGVLTAGRKTPVSQIIKDFSVSQFGAGDCKAKLLLDGHEVSPSGAALVTGMTIDSIDAHDGHYLAKGHVGCACFSALLAYADDLNITDGGTLLTSLVIGYEIGTRAGRIMHESPETSEQYHSSGSWVAVACAAMGARLMNLDIASFQNALAIAEYHAPRSPVMKVANHPTMLKDASGWGAMTGVSAAYLARGGFTAAPVIMAESKHLQSYWLNLGVHWETLNQYVKPHPVCRWTQDPIQAVERLLVKRPIDSKDIIAIAVETFEEATLLSQEIPKNTEQAQYNVPFPLAVMLARGKIDAFEITDQSVFSDPEIRRLTNLIDMRVNEKFNALFPKERWALVRITLSTGEVLESPPTKARGEPDTMLSDIEFREKFKNLASIHFSSQECDTIIRLVENLGTEIDDWLTLRSLLK</sequence>
<dbReference type="InterPro" id="IPR042188">
    <property type="entry name" value="MmgE/PrpD_sf_2"/>
</dbReference>
<dbReference type="EMBL" id="ATBP01000102">
    <property type="protein sequence ID" value="ETR72887.1"/>
    <property type="molecule type" value="Genomic_DNA"/>
</dbReference>
<dbReference type="Pfam" id="PF19305">
    <property type="entry name" value="MmgE_PrpD_C"/>
    <property type="match status" value="1"/>
</dbReference>
<comment type="caution">
    <text evidence="4">The sequence shown here is derived from an EMBL/GenBank/DDBJ whole genome shotgun (WGS) entry which is preliminary data.</text>
</comment>
<name>A0A1V1PDC2_9BACT</name>
<feature type="domain" description="MmgE/PrpD N-terminal" evidence="2">
    <location>
        <begin position="25"/>
        <end position="258"/>
    </location>
</feature>
<dbReference type="Proteomes" id="UP000189670">
    <property type="component" value="Unassembled WGS sequence"/>
</dbReference>
<dbReference type="InterPro" id="IPR045337">
    <property type="entry name" value="MmgE_PrpD_C"/>
</dbReference>
<evidence type="ECO:0000313" key="4">
    <source>
        <dbReference type="EMBL" id="ETR72887.1"/>
    </source>
</evidence>
<dbReference type="PANTHER" id="PTHR16943">
    <property type="entry name" value="2-METHYLCITRATE DEHYDRATASE-RELATED"/>
    <property type="match status" value="1"/>
</dbReference>
<reference evidence="5" key="1">
    <citation type="submission" date="2012-11" db="EMBL/GenBank/DDBJ databases">
        <authorList>
            <person name="Lucero-Rivera Y.E."/>
            <person name="Tovar-Ramirez D."/>
        </authorList>
    </citation>
    <scope>NUCLEOTIDE SEQUENCE [LARGE SCALE GENOMIC DNA]</scope>
    <source>
        <strain evidence="5">Araruama</strain>
    </source>
</reference>
<evidence type="ECO:0000313" key="5">
    <source>
        <dbReference type="Proteomes" id="UP000189670"/>
    </source>
</evidence>
<dbReference type="InterPro" id="IPR005656">
    <property type="entry name" value="MmgE_PrpD"/>
</dbReference>
<dbReference type="Gene3D" id="1.10.4100.10">
    <property type="entry name" value="2-methylcitrate dehydratase PrpD"/>
    <property type="match status" value="1"/>
</dbReference>
<gene>
    <name evidence="4" type="ORF">OMM_01352</name>
</gene>
<accession>A0A1V1PDC2</accession>
<feature type="domain" description="MmgE/PrpD C-terminal" evidence="3">
    <location>
        <begin position="281"/>
        <end position="450"/>
    </location>
</feature>
<evidence type="ECO:0000256" key="1">
    <source>
        <dbReference type="ARBA" id="ARBA00006174"/>
    </source>
</evidence>
<dbReference type="InterPro" id="IPR042183">
    <property type="entry name" value="MmgE/PrpD_sf_1"/>
</dbReference>
<dbReference type="Gene3D" id="3.30.1330.120">
    <property type="entry name" value="2-methylcitrate dehydratase PrpD"/>
    <property type="match status" value="1"/>
</dbReference>